<feature type="compositionally biased region" description="Low complexity" evidence="1">
    <location>
        <begin position="26"/>
        <end position="45"/>
    </location>
</feature>
<feature type="region of interest" description="Disordered" evidence="1">
    <location>
        <begin position="226"/>
        <end position="271"/>
    </location>
</feature>
<proteinExistence type="predicted"/>
<evidence type="ECO:0000313" key="3">
    <source>
        <dbReference type="Proteomes" id="UP000075714"/>
    </source>
</evidence>
<feature type="region of interest" description="Disordered" evidence="1">
    <location>
        <begin position="480"/>
        <end position="529"/>
    </location>
</feature>
<keyword evidence="3" id="KW-1185">Reference proteome</keyword>
<dbReference type="EMBL" id="LSYV01000052">
    <property type="protein sequence ID" value="KXZ45713.1"/>
    <property type="molecule type" value="Genomic_DNA"/>
</dbReference>
<evidence type="ECO:0000313" key="2">
    <source>
        <dbReference type="EMBL" id="KXZ45713.1"/>
    </source>
</evidence>
<dbReference type="Gene3D" id="3.30.70.1230">
    <property type="entry name" value="Nucleotide cyclase"/>
    <property type="match status" value="1"/>
</dbReference>
<dbReference type="AlphaFoldDB" id="A0A150G7G8"/>
<feature type="region of interest" description="Disordered" evidence="1">
    <location>
        <begin position="379"/>
        <end position="425"/>
    </location>
</feature>
<organism evidence="2 3">
    <name type="scientific">Gonium pectorale</name>
    <name type="common">Green alga</name>
    <dbReference type="NCBI Taxonomy" id="33097"/>
    <lineage>
        <taxon>Eukaryota</taxon>
        <taxon>Viridiplantae</taxon>
        <taxon>Chlorophyta</taxon>
        <taxon>core chlorophytes</taxon>
        <taxon>Chlorophyceae</taxon>
        <taxon>CS clade</taxon>
        <taxon>Chlamydomonadales</taxon>
        <taxon>Volvocaceae</taxon>
        <taxon>Gonium</taxon>
    </lineage>
</organism>
<gene>
    <name evidence="2" type="ORF">GPECTOR_51g699</name>
</gene>
<feature type="region of interest" description="Disordered" evidence="1">
    <location>
        <begin position="438"/>
        <end position="457"/>
    </location>
</feature>
<protein>
    <recommendedName>
        <fullName evidence="4">Guanylate cyclase domain-containing protein</fullName>
    </recommendedName>
</protein>
<dbReference type="InterPro" id="IPR029787">
    <property type="entry name" value="Nucleotide_cyclase"/>
</dbReference>
<name>A0A150G7G8_GONPE</name>
<feature type="compositionally biased region" description="Low complexity" evidence="1">
    <location>
        <begin position="380"/>
        <end position="389"/>
    </location>
</feature>
<feature type="region of interest" description="Disordered" evidence="1">
    <location>
        <begin position="574"/>
        <end position="598"/>
    </location>
</feature>
<feature type="compositionally biased region" description="Gly residues" evidence="1">
    <location>
        <begin position="442"/>
        <end position="457"/>
    </location>
</feature>
<accession>A0A150G7G8</accession>
<feature type="compositionally biased region" description="Gly residues" evidence="1">
    <location>
        <begin position="262"/>
        <end position="271"/>
    </location>
</feature>
<evidence type="ECO:0000256" key="1">
    <source>
        <dbReference type="SAM" id="MobiDB-lite"/>
    </source>
</evidence>
<dbReference type="Proteomes" id="UP000075714">
    <property type="component" value="Unassembled WGS sequence"/>
</dbReference>
<comment type="caution">
    <text evidence="2">The sequence shown here is derived from an EMBL/GenBank/DDBJ whole genome shotgun (WGS) entry which is preliminary data.</text>
</comment>
<reference evidence="3" key="1">
    <citation type="journal article" date="2016" name="Nat. Commun.">
        <title>The Gonium pectorale genome demonstrates co-option of cell cycle regulation during the evolution of multicellularity.</title>
        <authorList>
            <person name="Hanschen E.R."/>
            <person name="Marriage T.N."/>
            <person name="Ferris P.J."/>
            <person name="Hamaji T."/>
            <person name="Toyoda A."/>
            <person name="Fujiyama A."/>
            <person name="Neme R."/>
            <person name="Noguchi H."/>
            <person name="Minakuchi Y."/>
            <person name="Suzuki M."/>
            <person name="Kawai-Toyooka H."/>
            <person name="Smith D.R."/>
            <person name="Sparks H."/>
            <person name="Anderson J."/>
            <person name="Bakaric R."/>
            <person name="Luria V."/>
            <person name="Karger A."/>
            <person name="Kirschner M.W."/>
            <person name="Durand P.M."/>
            <person name="Michod R.E."/>
            <person name="Nozaki H."/>
            <person name="Olson B.J."/>
        </authorList>
    </citation>
    <scope>NUCLEOTIDE SEQUENCE [LARGE SCALE GENOMIC DNA]</scope>
    <source>
        <strain evidence="3">NIES-2863</strain>
    </source>
</reference>
<dbReference type="OrthoDB" id="553247at2759"/>
<feature type="compositionally biased region" description="Low complexity" evidence="1">
    <location>
        <begin position="228"/>
        <end position="261"/>
    </location>
</feature>
<sequence>MAAMALAAAAAASPVGSSDSDRSARRAAGAVGAASPSRRLSPLSPQAGIARDVGGGGSRRTDDARSSSGAVTVASLRDSASPSPLPPRGAAGVPVSVAAATAVRRDAGSSANSRAGSRVGSRALPFLPVENRPIQHTVASWLAGGGAAAVTGSVADSGSGAVGTGSSASTAALAASTIPAAAAAGQGDEEYEPIMMASEPLALILAPDAVVAPDAADGRRSGLRDLISGAASSSGPGSPGSARRMGMGRAAGGSRSSRSGASAGGGNAGGGTTLLTARGSASVLNGGNAGGDAGDGGGGVGGVVDSAPLPGPGVRTSLAGYAWPRSTHGSIAASSRPDSEVLSLPPPPQPAALLQMARSGHGVVWSGPAAIPVMMRRSGAPAAPVSSPSDPWGPPPASKPRRAVTAANTGSNDADGTPPPTLSATSIAGAARGRAAAAADGAHGGGSRVGGGGRSGGEGFAEASALTLRMVDAGVIVGRRHRGSGGGADNAETDSDTSKGSASGSISADALSGITPSPHLSRAPSPPRGAMDAAAAIAVADLFPVSNEPLPPTPLNMLSAAAAADISGGHNRLHRALGGSSSPGVIVGGGSGSASRRASASGSANAQAAAAAGAASVLQRSVATTTGGGADGGVGSTAPAAAAASGIINHADCAFNPTTGAVAYTGAPLKIAKAVADAAAGAMILASERTLHQLLPILPLLDSRPPMAVYCGDVELEGLMSAPATPTAVPSTAAATVAAALAAVHDASAHSSKAGDGPAAGGARQLSMLGAVAAAAAAQGRGFELSALTAIAMGSVTGGNNGMAPPAVRTRGPAAVRRGVALYQLVGHRLRQRLAHLTPLRGVTFFQLGNVDAPVGGSVAITFLIVPAAQSLVSELEDIGTRCLARLKSTVVRMCTARGGYVIEAADGLCLAAFHDPAAAAMTGIPPC</sequence>
<evidence type="ECO:0008006" key="4">
    <source>
        <dbReference type="Google" id="ProtNLM"/>
    </source>
</evidence>
<feature type="region of interest" description="Disordered" evidence="1">
    <location>
        <begin position="10"/>
        <end position="92"/>
    </location>
</feature>